<protein>
    <submittedName>
        <fullName evidence="1">Uncharacterized protein</fullName>
    </submittedName>
</protein>
<proteinExistence type="predicted"/>
<name>A0A2W1C122_HELAM</name>
<evidence type="ECO:0000313" key="1">
    <source>
        <dbReference type="EMBL" id="PZC78666.1"/>
    </source>
</evidence>
<evidence type="ECO:0000313" key="2">
    <source>
        <dbReference type="Proteomes" id="UP000249218"/>
    </source>
</evidence>
<organism evidence="1 2">
    <name type="scientific">Helicoverpa armigera</name>
    <name type="common">Cotton bollworm</name>
    <name type="synonym">Heliothis armigera</name>
    <dbReference type="NCBI Taxonomy" id="29058"/>
    <lineage>
        <taxon>Eukaryota</taxon>
        <taxon>Metazoa</taxon>
        <taxon>Ecdysozoa</taxon>
        <taxon>Arthropoda</taxon>
        <taxon>Hexapoda</taxon>
        <taxon>Insecta</taxon>
        <taxon>Pterygota</taxon>
        <taxon>Neoptera</taxon>
        <taxon>Endopterygota</taxon>
        <taxon>Lepidoptera</taxon>
        <taxon>Glossata</taxon>
        <taxon>Ditrysia</taxon>
        <taxon>Noctuoidea</taxon>
        <taxon>Noctuidae</taxon>
        <taxon>Heliothinae</taxon>
        <taxon>Helicoverpa</taxon>
    </lineage>
</organism>
<sequence length="132" mass="15035">MLICLSSSRIVQCSFGTMKVINLCSLFWRNINILAIEGPDMFLLFSSQKNTILRSIVRLLVDGTIYTALHRPVLLFVPLSVNRRHPAPLSRRTVNTVKCQVKPVGLREHSTLAPPLRTNENSVIRNGDRRRR</sequence>
<dbReference type="EMBL" id="KZ149898">
    <property type="protein sequence ID" value="PZC78666.1"/>
    <property type="molecule type" value="Genomic_DNA"/>
</dbReference>
<accession>A0A2W1C122</accession>
<reference evidence="1 2" key="1">
    <citation type="journal article" date="2017" name="BMC Biol.">
        <title>Genomic innovations, transcriptional plasticity and gene loss underlying the evolution and divergence of two highly polyphagous and invasive Helicoverpa pest species.</title>
        <authorList>
            <person name="Pearce S.L."/>
            <person name="Clarke D.F."/>
            <person name="East P.D."/>
            <person name="Elfekih S."/>
            <person name="Gordon K.H."/>
            <person name="Jermiin L.S."/>
            <person name="McGaughran A."/>
            <person name="Oakeshott J.G."/>
            <person name="Papanikolaou A."/>
            <person name="Perera O.P."/>
            <person name="Rane R.V."/>
            <person name="Richards S."/>
            <person name="Tay W.T."/>
            <person name="Walsh T.K."/>
            <person name="Anderson A."/>
            <person name="Anderson C.J."/>
            <person name="Asgari S."/>
            <person name="Board P.G."/>
            <person name="Bretschneider A."/>
            <person name="Campbell P.M."/>
            <person name="Chertemps T."/>
            <person name="Christeller J.T."/>
            <person name="Coppin C.W."/>
            <person name="Downes S.J."/>
            <person name="Duan G."/>
            <person name="Farnsworth C.A."/>
            <person name="Good R.T."/>
            <person name="Han L.B."/>
            <person name="Han Y.C."/>
            <person name="Hatje K."/>
            <person name="Horne I."/>
            <person name="Huang Y.P."/>
            <person name="Hughes D.S."/>
            <person name="Jacquin-Joly E."/>
            <person name="James W."/>
            <person name="Jhangiani S."/>
            <person name="Kollmar M."/>
            <person name="Kuwar S.S."/>
            <person name="Li S."/>
            <person name="Liu N.Y."/>
            <person name="Maibeche M.T."/>
            <person name="Miller J.R."/>
            <person name="Montagne N."/>
            <person name="Perry T."/>
            <person name="Qu J."/>
            <person name="Song S.V."/>
            <person name="Sutton G.G."/>
            <person name="Vogel H."/>
            <person name="Walenz B.P."/>
            <person name="Xu W."/>
            <person name="Zhang H.J."/>
            <person name="Zou Z."/>
            <person name="Batterham P."/>
            <person name="Edwards O.R."/>
            <person name="Feyereisen R."/>
            <person name="Gibbs R.A."/>
            <person name="Heckel D.G."/>
            <person name="McGrath A."/>
            <person name="Robin C."/>
            <person name="Scherer S.E."/>
            <person name="Worley K.C."/>
            <person name="Wu Y.D."/>
        </authorList>
    </citation>
    <scope>NUCLEOTIDE SEQUENCE [LARGE SCALE GENOMIC DNA]</scope>
    <source>
        <strain evidence="1">Harm_GR_Male_#8</strain>
        <tissue evidence="1">Whole organism</tissue>
    </source>
</reference>
<keyword evidence="2" id="KW-1185">Reference proteome</keyword>
<dbReference type="AlphaFoldDB" id="A0A2W1C122"/>
<dbReference type="Proteomes" id="UP000249218">
    <property type="component" value="Unassembled WGS sequence"/>
</dbReference>
<gene>
    <name evidence="1" type="primary">HaOG201965</name>
    <name evidence="1" type="ORF">B5X24_HaOG201965</name>
</gene>